<dbReference type="PANTHER" id="PTHR38434:SF1">
    <property type="entry name" value="BLL2549 PROTEIN"/>
    <property type="match status" value="1"/>
</dbReference>
<feature type="transmembrane region" description="Helical" evidence="1">
    <location>
        <begin position="409"/>
        <end position="429"/>
    </location>
</feature>
<dbReference type="Proteomes" id="UP000290013">
    <property type="component" value="Chromosome"/>
</dbReference>
<feature type="transmembrane region" description="Helical" evidence="1">
    <location>
        <begin position="255"/>
        <end position="271"/>
    </location>
</feature>
<feature type="transmembrane region" description="Helical" evidence="1">
    <location>
        <begin position="207"/>
        <end position="223"/>
    </location>
</feature>
<dbReference type="KEGG" id="ctai:NCTC12078_03513"/>
<evidence type="ECO:0000313" key="2">
    <source>
        <dbReference type="EMBL" id="VFB05440.1"/>
    </source>
</evidence>
<feature type="transmembrane region" description="Helical" evidence="1">
    <location>
        <begin position="332"/>
        <end position="351"/>
    </location>
</feature>
<dbReference type="EMBL" id="LR215974">
    <property type="protein sequence ID" value="VFB05440.1"/>
    <property type="molecule type" value="Genomic_DNA"/>
</dbReference>
<feature type="transmembrane region" description="Helical" evidence="1">
    <location>
        <begin position="601"/>
        <end position="621"/>
    </location>
</feature>
<feature type="transmembrane region" description="Helical" evidence="1">
    <location>
        <begin position="386"/>
        <end position="402"/>
    </location>
</feature>
<accession>A0A4U8WIU6</accession>
<feature type="transmembrane region" description="Helical" evidence="1">
    <location>
        <begin position="507"/>
        <end position="527"/>
    </location>
</feature>
<protein>
    <submittedName>
        <fullName evidence="2">Predicted membrane protein</fullName>
    </submittedName>
</protein>
<dbReference type="RefSeq" id="WP_130915365.1">
    <property type="nucleotide sequence ID" value="NZ_LR215974.1"/>
</dbReference>
<proteinExistence type="predicted"/>
<evidence type="ECO:0000313" key="3">
    <source>
        <dbReference type="Proteomes" id="UP000290013"/>
    </source>
</evidence>
<feature type="transmembrane region" description="Helical" evidence="1">
    <location>
        <begin position="229"/>
        <end position="248"/>
    </location>
</feature>
<feature type="transmembrane region" description="Helical" evidence="1">
    <location>
        <begin position="363"/>
        <end position="380"/>
    </location>
</feature>
<organism evidence="2 3">
    <name type="scientific">Chryseobacterium taihuense</name>
    <dbReference type="NCBI Taxonomy" id="1141221"/>
    <lineage>
        <taxon>Bacteria</taxon>
        <taxon>Pseudomonadati</taxon>
        <taxon>Bacteroidota</taxon>
        <taxon>Flavobacteriia</taxon>
        <taxon>Flavobacteriales</taxon>
        <taxon>Weeksellaceae</taxon>
        <taxon>Chryseobacterium group</taxon>
        <taxon>Chryseobacterium</taxon>
    </lineage>
</organism>
<feature type="transmembrane region" description="Helical" evidence="1">
    <location>
        <begin position="130"/>
        <end position="146"/>
    </location>
</feature>
<feature type="transmembrane region" description="Helical" evidence="1">
    <location>
        <begin position="666"/>
        <end position="683"/>
    </location>
</feature>
<keyword evidence="1" id="KW-1133">Transmembrane helix</keyword>
<keyword evidence="1" id="KW-0472">Membrane</keyword>
<reference evidence="2 3" key="1">
    <citation type="submission" date="2019-02" db="EMBL/GenBank/DDBJ databases">
        <authorList>
            <consortium name="Pathogen Informatics"/>
        </authorList>
    </citation>
    <scope>NUCLEOTIDE SEQUENCE [LARGE SCALE GENOMIC DNA]</scope>
    <source>
        <strain evidence="2 3">3012STDY6944375</strain>
    </source>
</reference>
<feature type="transmembrane region" description="Helical" evidence="1">
    <location>
        <begin position="277"/>
        <end position="294"/>
    </location>
</feature>
<feature type="transmembrane region" description="Helical" evidence="1">
    <location>
        <begin position="153"/>
        <end position="173"/>
    </location>
</feature>
<name>A0A4U8WIU6_9FLAO</name>
<feature type="transmembrane region" description="Helical" evidence="1">
    <location>
        <begin position="482"/>
        <end position="501"/>
    </location>
</feature>
<feature type="transmembrane region" description="Helical" evidence="1">
    <location>
        <begin position="6"/>
        <end position="22"/>
    </location>
</feature>
<dbReference type="InterPro" id="IPR019286">
    <property type="entry name" value="DUF2339_TM"/>
</dbReference>
<feature type="transmembrane region" description="Helical" evidence="1">
    <location>
        <begin position="695"/>
        <end position="715"/>
    </location>
</feature>
<sequence length="731" mass="85316">MNNLWFIILVILMIFFYLNLYRKIGILEKKVSELNDELEEKKTPITPYKDDVPEEISLSDQAAQDHLYQNTAHKETDIPVTEKDWINPVFDFIKQNILTIIGIFTLVLGIGYFVKYAIDKNWVGENSRTAIGFVSGAVLMIAAHFIRKKYTIFASIITGGGVAVLYFTTTIAFREYHLFMQNTAFIITCFITLLSVALSYRYHSETLIIFSLFGGFLAPLMISTGQSNYIFLFTYLTLLNAGMLIMVYLKNWKSVGWIAFFFTAVYLYFWTANQPDFKSIIFYIITYIIFYAFALQNYFRSKKLTVSDIAMLIFINFFSIIGLVYLFNTLHYTPLSIFPFIFAVINFYFAFKEFKNKEPDRNYSIFSGITVSLFTIATALEFKAHIITSVWAVEASLLLFIWRKTDHRIFKLFFYVLFPMVIVSQMITWTKYLDHKNFAVVFNPVFLTSFVVIASCFFNLMMFKSNSQKNHPASLFERFFKILFFAVIYFAILFEITFHISAQPLTAIYTFGFLYSFVFFTLLLLFRKKLDADTGTEKILIYILLFLYITFAATSQLINSVYKEEIASDFYFIHLLYIIPFAVLLKSIIPKSSFLKHEFSSWFIFLTIVTTISFELCRSYIFLNAINFTEISALEKHFGVLYLTIIWGLISCITIYVSLKNEQKEWLKTGFALLGITIIKLYAYDVWQMDHLSRIIAFTILGIILLVSSFLFQYFKSLVKTLMEKEKKEEI</sequence>
<feature type="transmembrane region" description="Helical" evidence="1">
    <location>
        <begin position="306"/>
        <end position="326"/>
    </location>
</feature>
<feature type="transmembrane region" description="Helical" evidence="1">
    <location>
        <begin position="539"/>
        <end position="558"/>
    </location>
</feature>
<keyword evidence="1" id="KW-0812">Transmembrane</keyword>
<feature type="transmembrane region" description="Helical" evidence="1">
    <location>
        <begin position="441"/>
        <end position="461"/>
    </location>
</feature>
<dbReference type="PANTHER" id="PTHR38434">
    <property type="entry name" value="BLL2549 PROTEIN"/>
    <property type="match status" value="1"/>
</dbReference>
<dbReference type="Pfam" id="PF10101">
    <property type="entry name" value="DUF2339"/>
    <property type="match status" value="1"/>
</dbReference>
<feature type="transmembrane region" description="Helical" evidence="1">
    <location>
        <begin position="641"/>
        <end position="659"/>
    </location>
</feature>
<feature type="transmembrane region" description="Helical" evidence="1">
    <location>
        <begin position="570"/>
        <end position="589"/>
    </location>
</feature>
<dbReference type="AlphaFoldDB" id="A0A4U8WIU6"/>
<gene>
    <name evidence="2" type="ORF">NCTC12078_03513</name>
</gene>
<evidence type="ECO:0000256" key="1">
    <source>
        <dbReference type="SAM" id="Phobius"/>
    </source>
</evidence>
<feature type="transmembrane region" description="Helical" evidence="1">
    <location>
        <begin position="179"/>
        <end position="200"/>
    </location>
</feature>
<feature type="transmembrane region" description="Helical" evidence="1">
    <location>
        <begin position="97"/>
        <end position="118"/>
    </location>
</feature>